<keyword evidence="1" id="KW-0812">Transmembrane</keyword>
<organism evidence="2 3">
    <name type="scientific">Sporichthya brevicatena</name>
    <dbReference type="NCBI Taxonomy" id="171442"/>
    <lineage>
        <taxon>Bacteria</taxon>
        <taxon>Bacillati</taxon>
        <taxon>Actinomycetota</taxon>
        <taxon>Actinomycetes</taxon>
        <taxon>Sporichthyales</taxon>
        <taxon>Sporichthyaceae</taxon>
        <taxon>Sporichthya</taxon>
    </lineage>
</organism>
<name>A0ABN1H720_9ACTN</name>
<sequence length="407" mass="42241">MAGVAILLTGRYPAPIFEFNVGVLRWTWRVQHYSYGALGTDRYPPFTLADVPDYPARLEVERPERLSRGLVLVKWWLLAIPHYLIVALLIGGIGPVLDGDGPLQWFFTGLVGVLVLAAGIVLLFTGRYPEPLYDLAVGMDRWALRVAAYAGLMTDTYPPFRLDTGGTEPGAAEAAVAVEPAPARAGWTARRVTAVVAGAVLVLTGSGLAAAGGAMLWADRTQRTDGLLMTPSRHFDTTASALVSEEIDLPDVDLGPFGSGSLLGTVRIEVQSASGQPIFVGIAGDDDVEAYLQGVAHATVEDLSHGATPVVTAGDRVPESPASAGIWVASAAGAAPQAVTWDSEGGDWSIVVMPPDGNAGFGVTVRAGAEVPALTWIAGGALGAGGALLVAGLVLMTVPIVRAAHPA</sequence>
<reference evidence="2 3" key="1">
    <citation type="journal article" date="2019" name="Int. J. Syst. Evol. Microbiol.">
        <title>The Global Catalogue of Microorganisms (GCM) 10K type strain sequencing project: providing services to taxonomists for standard genome sequencing and annotation.</title>
        <authorList>
            <consortium name="The Broad Institute Genomics Platform"/>
            <consortium name="The Broad Institute Genome Sequencing Center for Infectious Disease"/>
            <person name="Wu L."/>
            <person name="Ma J."/>
        </authorList>
    </citation>
    <scope>NUCLEOTIDE SEQUENCE [LARGE SCALE GENOMIC DNA]</scope>
    <source>
        <strain evidence="2 3">JCM 10671</strain>
    </source>
</reference>
<gene>
    <name evidence="2" type="ORF">GCM10009547_37980</name>
</gene>
<comment type="caution">
    <text evidence="2">The sequence shown here is derived from an EMBL/GenBank/DDBJ whole genome shotgun (WGS) entry which is preliminary data.</text>
</comment>
<dbReference type="Proteomes" id="UP001500957">
    <property type="component" value="Unassembled WGS sequence"/>
</dbReference>
<dbReference type="InterPro" id="IPR025498">
    <property type="entry name" value="DUF4389"/>
</dbReference>
<dbReference type="EMBL" id="BAAAHE010000038">
    <property type="protein sequence ID" value="GAA0630602.1"/>
    <property type="molecule type" value="Genomic_DNA"/>
</dbReference>
<evidence type="ECO:0000313" key="3">
    <source>
        <dbReference type="Proteomes" id="UP001500957"/>
    </source>
</evidence>
<keyword evidence="1" id="KW-1133">Transmembrane helix</keyword>
<evidence type="ECO:0000256" key="1">
    <source>
        <dbReference type="SAM" id="Phobius"/>
    </source>
</evidence>
<dbReference type="RefSeq" id="WP_344607662.1">
    <property type="nucleotide sequence ID" value="NZ_BAAAHE010000038.1"/>
</dbReference>
<feature type="transmembrane region" description="Helical" evidence="1">
    <location>
        <begin position="75"/>
        <end position="97"/>
    </location>
</feature>
<protein>
    <recommendedName>
        <fullName evidence="4">DUF4389 domain-containing protein</fullName>
    </recommendedName>
</protein>
<accession>A0ABN1H720</accession>
<proteinExistence type="predicted"/>
<evidence type="ECO:0000313" key="2">
    <source>
        <dbReference type="EMBL" id="GAA0630602.1"/>
    </source>
</evidence>
<keyword evidence="1" id="KW-0472">Membrane</keyword>
<feature type="transmembrane region" description="Helical" evidence="1">
    <location>
        <begin position="194"/>
        <end position="218"/>
    </location>
</feature>
<feature type="transmembrane region" description="Helical" evidence="1">
    <location>
        <begin position="376"/>
        <end position="401"/>
    </location>
</feature>
<keyword evidence="3" id="KW-1185">Reference proteome</keyword>
<feature type="transmembrane region" description="Helical" evidence="1">
    <location>
        <begin position="103"/>
        <end position="124"/>
    </location>
</feature>
<evidence type="ECO:0008006" key="4">
    <source>
        <dbReference type="Google" id="ProtNLM"/>
    </source>
</evidence>
<dbReference type="Pfam" id="PF14333">
    <property type="entry name" value="DUF4389"/>
    <property type="match status" value="1"/>
</dbReference>